<dbReference type="SUPFAM" id="SSF52402">
    <property type="entry name" value="Adenine nucleotide alpha hydrolases-like"/>
    <property type="match status" value="1"/>
</dbReference>
<organism evidence="3 4">
    <name type="scientific">Streptomyces sanyensis</name>
    <dbReference type="NCBI Taxonomy" id="568869"/>
    <lineage>
        <taxon>Bacteria</taxon>
        <taxon>Bacillati</taxon>
        <taxon>Actinomycetota</taxon>
        <taxon>Actinomycetes</taxon>
        <taxon>Kitasatosporales</taxon>
        <taxon>Streptomycetaceae</taxon>
        <taxon>Streptomyces</taxon>
    </lineage>
</organism>
<accession>A0ABP8ZYF1</accession>
<evidence type="ECO:0000256" key="1">
    <source>
        <dbReference type="ARBA" id="ARBA00008791"/>
    </source>
</evidence>
<name>A0ABP8ZYF1_9ACTN</name>
<dbReference type="Pfam" id="PF00582">
    <property type="entry name" value="Usp"/>
    <property type="match status" value="1"/>
</dbReference>
<evidence type="ECO:0000313" key="3">
    <source>
        <dbReference type="EMBL" id="GAA4769612.1"/>
    </source>
</evidence>
<dbReference type="PANTHER" id="PTHR46268:SF15">
    <property type="entry name" value="UNIVERSAL STRESS PROTEIN HP_0031"/>
    <property type="match status" value="1"/>
</dbReference>
<reference evidence="4" key="1">
    <citation type="journal article" date="2019" name="Int. J. Syst. Evol. Microbiol.">
        <title>The Global Catalogue of Microorganisms (GCM) 10K type strain sequencing project: providing services to taxonomists for standard genome sequencing and annotation.</title>
        <authorList>
            <consortium name="The Broad Institute Genomics Platform"/>
            <consortium name="The Broad Institute Genome Sequencing Center for Infectious Disease"/>
            <person name="Wu L."/>
            <person name="Ma J."/>
        </authorList>
    </citation>
    <scope>NUCLEOTIDE SEQUENCE [LARGE SCALE GENOMIC DNA]</scope>
    <source>
        <strain evidence="4">JCM 18324</strain>
    </source>
</reference>
<feature type="domain" description="UspA" evidence="2">
    <location>
        <begin position="3"/>
        <end position="135"/>
    </location>
</feature>
<dbReference type="PRINTS" id="PR01438">
    <property type="entry name" value="UNVRSLSTRESS"/>
</dbReference>
<comment type="similarity">
    <text evidence="1">Belongs to the universal stress protein A family.</text>
</comment>
<protein>
    <recommendedName>
        <fullName evidence="2">UspA domain-containing protein</fullName>
    </recommendedName>
</protein>
<dbReference type="InterPro" id="IPR006016">
    <property type="entry name" value="UspA"/>
</dbReference>
<dbReference type="EMBL" id="BAABJV010000002">
    <property type="protein sequence ID" value="GAA4769612.1"/>
    <property type="molecule type" value="Genomic_DNA"/>
</dbReference>
<sequence length="149" mass="15145">MSVVLGYDESPGALRALDVAIQTAAAFHEPLVLVYGAGAPGSLGEEYRAHSDALRSAGREALAHARSTAEAAGVRTVVEILDAHPAQALLDAAARHAARVVVVGSYGESPMRGALLGSTPHKLLHLSSVPVLCVPAADPPAAVPPPGRP</sequence>
<dbReference type="InterPro" id="IPR006015">
    <property type="entry name" value="Universal_stress_UspA"/>
</dbReference>
<evidence type="ECO:0000259" key="2">
    <source>
        <dbReference type="Pfam" id="PF00582"/>
    </source>
</evidence>
<dbReference type="CDD" id="cd00293">
    <property type="entry name" value="USP-like"/>
    <property type="match status" value="1"/>
</dbReference>
<dbReference type="Proteomes" id="UP001501147">
    <property type="component" value="Unassembled WGS sequence"/>
</dbReference>
<dbReference type="RefSeq" id="WP_345611148.1">
    <property type="nucleotide sequence ID" value="NZ_BAABJV010000002.1"/>
</dbReference>
<proteinExistence type="inferred from homology"/>
<dbReference type="PANTHER" id="PTHR46268">
    <property type="entry name" value="STRESS RESPONSE PROTEIN NHAX"/>
    <property type="match status" value="1"/>
</dbReference>
<keyword evidence="4" id="KW-1185">Reference proteome</keyword>
<evidence type="ECO:0000313" key="4">
    <source>
        <dbReference type="Proteomes" id="UP001501147"/>
    </source>
</evidence>
<comment type="caution">
    <text evidence="3">The sequence shown here is derived from an EMBL/GenBank/DDBJ whole genome shotgun (WGS) entry which is preliminary data.</text>
</comment>
<gene>
    <name evidence="3" type="ORF">GCM10023329_15680</name>
</gene>
<dbReference type="Gene3D" id="3.40.50.620">
    <property type="entry name" value="HUPs"/>
    <property type="match status" value="1"/>
</dbReference>
<dbReference type="InterPro" id="IPR014729">
    <property type="entry name" value="Rossmann-like_a/b/a_fold"/>
</dbReference>